<dbReference type="SUPFAM" id="SSF51182">
    <property type="entry name" value="RmlC-like cupins"/>
    <property type="match status" value="1"/>
</dbReference>
<evidence type="ECO:0000313" key="13">
    <source>
        <dbReference type="Proteomes" id="UP000077202"/>
    </source>
</evidence>
<feature type="binding site" evidence="8">
    <location>
        <position position="134"/>
    </location>
    <ligand>
        <name>Mn(2+)</name>
        <dbReference type="ChEBI" id="CHEBI:29035"/>
    </ligand>
</feature>
<dbReference type="AlphaFoldDB" id="A0A176W6Y8"/>
<keyword evidence="10" id="KW-0472">Membrane</keyword>
<evidence type="ECO:0000256" key="5">
    <source>
        <dbReference type="ARBA" id="ARBA00022723"/>
    </source>
</evidence>
<protein>
    <recommendedName>
        <fullName evidence="9">Germin-like protein</fullName>
    </recommendedName>
</protein>
<dbReference type="InterPro" id="IPR014710">
    <property type="entry name" value="RmlC-like_jellyroll"/>
</dbReference>
<feature type="binding site" evidence="8">
    <location>
        <position position="129"/>
    </location>
    <ligand>
        <name>Mn(2+)</name>
        <dbReference type="ChEBI" id="CHEBI:29035"/>
    </ligand>
</feature>
<feature type="binding site" evidence="7">
    <location>
        <position position="134"/>
    </location>
    <ligand>
        <name>oxalate</name>
        <dbReference type="ChEBI" id="CHEBI:30623"/>
    </ligand>
</feature>
<evidence type="ECO:0000256" key="3">
    <source>
        <dbReference type="ARBA" id="ARBA00022523"/>
    </source>
</evidence>
<name>A0A176W6Y8_MARPO</name>
<evidence type="ECO:0000256" key="9">
    <source>
        <dbReference type="RuleBase" id="RU366015"/>
    </source>
</evidence>
<comment type="similarity">
    <text evidence="2 9">Belongs to the germin family.</text>
</comment>
<evidence type="ECO:0000256" key="10">
    <source>
        <dbReference type="SAM" id="Phobius"/>
    </source>
</evidence>
<gene>
    <name evidence="12" type="ORF">AXG93_2552s1000</name>
</gene>
<dbReference type="PRINTS" id="PR00325">
    <property type="entry name" value="GERMIN"/>
</dbReference>
<keyword evidence="13" id="KW-1185">Reference proteome</keyword>
<organism evidence="12 13">
    <name type="scientific">Marchantia polymorpha subsp. ruderalis</name>
    <dbReference type="NCBI Taxonomy" id="1480154"/>
    <lineage>
        <taxon>Eukaryota</taxon>
        <taxon>Viridiplantae</taxon>
        <taxon>Streptophyta</taxon>
        <taxon>Embryophyta</taxon>
        <taxon>Marchantiophyta</taxon>
        <taxon>Marchantiopsida</taxon>
        <taxon>Marchantiidae</taxon>
        <taxon>Marchantiales</taxon>
        <taxon>Marchantiaceae</taxon>
        <taxon>Marchantia</taxon>
    </lineage>
</organism>
<dbReference type="SMR" id="A0A176W6Y8"/>
<dbReference type="Gene3D" id="2.60.120.10">
    <property type="entry name" value="Jelly Rolls"/>
    <property type="match status" value="1"/>
</dbReference>
<dbReference type="SMART" id="SM00835">
    <property type="entry name" value="Cupin_1"/>
    <property type="match status" value="1"/>
</dbReference>
<evidence type="ECO:0000256" key="1">
    <source>
        <dbReference type="ARBA" id="ARBA00004271"/>
    </source>
</evidence>
<keyword evidence="4 9" id="KW-0964">Secreted</keyword>
<evidence type="ECO:0000256" key="6">
    <source>
        <dbReference type="ARBA" id="ARBA00023211"/>
    </source>
</evidence>
<evidence type="ECO:0000256" key="7">
    <source>
        <dbReference type="PIRSR" id="PIRSR601929-1"/>
    </source>
</evidence>
<comment type="caution">
    <text evidence="12">The sequence shown here is derived from an EMBL/GenBank/DDBJ whole genome shotgun (WGS) entry which is preliminary data.</text>
</comment>
<feature type="transmembrane region" description="Helical" evidence="10">
    <location>
        <begin position="20"/>
        <end position="46"/>
    </location>
</feature>
<feature type="binding site" evidence="7">
    <location>
        <position position="129"/>
    </location>
    <ligand>
        <name>oxalate</name>
        <dbReference type="ChEBI" id="CHEBI:30623"/>
    </ligand>
</feature>
<keyword evidence="5 7" id="KW-0479">Metal-binding</keyword>
<dbReference type="Proteomes" id="UP000077202">
    <property type="component" value="Unassembled WGS sequence"/>
</dbReference>
<dbReference type="InterPro" id="IPR011051">
    <property type="entry name" value="RmlC_Cupin_sf"/>
</dbReference>
<evidence type="ECO:0000259" key="11">
    <source>
        <dbReference type="SMART" id="SM00835"/>
    </source>
</evidence>
<dbReference type="InterPro" id="IPR006045">
    <property type="entry name" value="Cupin_1"/>
</dbReference>
<dbReference type="GO" id="GO:0048046">
    <property type="term" value="C:apoplast"/>
    <property type="evidence" value="ECO:0007669"/>
    <property type="project" value="UniProtKB-SubCell"/>
</dbReference>
<dbReference type="Pfam" id="PF00190">
    <property type="entry name" value="Cupin_1"/>
    <property type="match status" value="1"/>
</dbReference>
<reference evidence="12" key="1">
    <citation type="submission" date="2016-03" db="EMBL/GenBank/DDBJ databases">
        <title>Mechanisms controlling the formation of the plant cell surface in tip-growing cells are functionally conserved among land plants.</title>
        <authorList>
            <person name="Honkanen S."/>
            <person name="Jones V.A."/>
            <person name="Morieri G."/>
            <person name="Champion C."/>
            <person name="Hetherington A.J."/>
            <person name="Kelly S."/>
            <person name="Saint-Marcoux D."/>
            <person name="Proust H."/>
            <person name="Prescott H."/>
            <person name="Dolan L."/>
        </authorList>
    </citation>
    <scope>NUCLEOTIDE SEQUENCE [LARGE SCALE GENOMIC DNA]</scope>
    <source>
        <tissue evidence="12">Whole gametophyte</tissue>
    </source>
</reference>
<dbReference type="EMBL" id="LVLJ01001673">
    <property type="protein sequence ID" value="OAE28754.1"/>
    <property type="molecule type" value="Genomic_DNA"/>
</dbReference>
<comment type="subcellular location">
    <subcellularLocation>
        <location evidence="1 9">Secreted</location>
        <location evidence="1 9">Extracellular space</location>
        <location evidence="1 9">Apoplast</location>
    </subcellularLocation>
</comment>
<accession>A0A176W6Y8</accession>
<dbReference type="CDD" id="cd02241">
    <property type="entry name" value="cupin_OxOx"/>
    <property type="match status" value="1"/>
</dbReference>
<evidence type="ECO:0000256" key="8">
    <source>
        <dbReference type="PIRSR" id="PIRSR601929-2"/>
    </source>
</evidence>
<feature type="binding site" evidence="8">
    <location>
        <position position="173"/>
    </location>
    <ligand>
        <name>Mn(2+)</name>
        <dbReference type="ChEBI" id="CHEBI:29035"/>
    </ligand>
</feature>
<proteinExistence type="inferred from homology"/>
<keyword evidence="10" id="KW-0812">Transmembrane</keyword>
<evidence type="ECO:0000256" key="4">
    <source>
        <dbReference type="ARBA" id="ARBA00022525"/>
    </source>
</evidence>
<evidence type="ECO:0000256" key="2">
    <source>
        <dbReference type="ARBA" id="ARBA00007456"/>
    </source>
</evidence>
<dbReference type="PANTHER" id="PTHR31238">
    <property type="entry name" value="GERMIN-LIKE PROTEIN SUBFAMILY 3 MEMBER 3"/>
    <property type="match status" value="1"/>
</dbReference>
<keyword evidence="3 9" id="KW-0052">Apoplast</keyword>
<dbReference type="GO" id="GO:0030145">
    <property type="term" value="F:manganese ion binding"/>
    <property type="evidence" value="ECO:0007669"/>
    <property type="project" value="UniProtKB-UniRule"/>
</dbReference>
<keyword evidence="10" id="KW-1133">Transmembrane helix</keyword>
<feature type="domain" description="Cupin type-1" evidence="11">
    <location>
        <begin position="79"/>
        <end position="228"/>
    </location>
</feature>
<evidence type="ECO:0000313" key="12">
    <source>
        <dbReference type="EMBL" id="OAE28754.1"/>
    </source>
</evidence>
<sequence>MTMRVSGLRQCMTPKKSRSWNIVTTVILVIMHCSPIAFGVFLFGLVSTIVFASDPEPTTDFVLPRGVDSAILDGNYFTSTILRNDTMGSGPYSTTTQVSVENFPALQGLGISMSLARYSPGAVVRPQIHPRATELLYVLEGTLDVGFIDSTNKLFRQTLQTGDLWLVPQGMVHFLSNLNDTSEARAVAAFTRSNPGYIDVAASIFGSNERISKQVLSKSFKVYESVIQTLFEAQEQEPISSSVRASP</sequence>
<keyword evidence="6 7" id="KW-0464">Manganese</keyword>
<dbReference type="InterPro" id="IPR001929">
    <property type="entry name" value="Germin"/>
</dbReference>